<evidence type="ECO:0000256" key="7">
    <source>
        <dbReference type="ARBA" id="ARBA00023027"/>
    </source>
</evidence>
<name>A0A5C5UAQ3_9GAMM</name>
<gene>
    <name evidence="8 12" type="primary">nadE</name>
    <name evidence="12" type="ORF">FQY83_00020</name>
</gene>
<dbReference type="UniPathway" id="UPA00253">
    <property type="reaction ID" value="UER00333"/>
</dbReference>
<feature type="binding site" evidence="8">
    <location>
        <position position="47"/>
    </location>
    <ligand>
        <name>Mg(2+)</name>
        <dbReference type="ChEBI" id="CHEBI:18420"/>
    </ligand>
</feature>
<comment type="caution">
    <text evidence="12">The sequence shown here is derived from an EMBL/GenBank/DDBJ whole genome shotgun (WGS) entry which is preliminary data.</text>
</comment>
<keyword evidence="6 8" id="KW-0460">Magnesium</keyword>
<dbReference type="GO" id="GO:0009435">
    <property type="term" value="P:NAD+ biosynthetic process"/>
    <property type="evidence" value="ECO:0007669"/>
    <property type="project" value="UniProtKB-UniRule"/>
</dbReference>
<evidence type="ECO:0000313" key="13">
    <source>
        <dbReference type="Proteomes" id="UP000319980"/>
    </source>
</evidence>
<evidence type="ECO:0000256" key="8">
    <source>
        <dbReference type="HAMAP-Rule" id="MF_00193"/>
    </source>
</evidence>
<comment type="pathway">
    <text evidence="8">Cofactor biosynthesis; NAD(+) biosynthesis; NAD(+) from deamido-NAD(+) (ammonia route): step 1/1.</text>
</comment>
<dbReference type="InterPro" id="IPR014729">
    <property type="entry name" value="Rossmann-like_a/b/a_fold"/>
</dbReference>
<keyword evidence="4 8" id="KW-0547">Nucleotide-binding</keyword>
<evidence type="ECO:0000256" key="6">
    <source>
        <dbReference type="ARBA" id="ARBA00022842"/>
    </source>
</evidence>
<feature type="binding site" evidence="8">
    <location>
        <position position="225"/>
    </location>
    <ligand>
        <name>ATP</name>
        <dbReference type="ChEBI" id="CHEBI:30616"/>
    </ligand>
</feature>
<organism evidence="12 13">
    <name type="scientific">Luteimonas marina</name>
    <dbReference type="NCBI Taxonomy" id="488485"/>
    <lineage>
        <taxon>Bacteria</taxon>
        <taxon>Pseudomonadati</taxon>
        <taxon>Pseudomonadota</taxon>
        <taxon>Gammaproteobacteria</taxon>
        <taxon>Lysobacterales</taxon>
        <taxon>Lysobacteraceae</taxon>
        <taxon>Luteimonas</taxon>
    </lineage>
</organism>
<comment type="caution">
    <text evidence="8">Lacks conserved residue(s) required for the propagation of feature annotation.</text>
</comment>
<feature type="binding site" description="in other chain" evidence="8">
    <location>
        <position position="209"/>
    </location>
    <ligand>
        <name>deamido-NAD(+)</name>
        <dbReference type="ChEBI" id="CHEBI:58437"/>
        <note>ligand shared between two neighboring subunits</note>
    </ligand>
</feature>
<dbReference type="GO" id="GO:0003952">
    <property type="term" value="F:NAD+ synthase (glutamine-hydrolyzing) activity"/>
    <property type="evidence" value="ECO:0007669"/>
    <property type="project" value="InterPro"/>
</dbReference>
<feature type="domain" description="NAD/GMP synthase" evidence="11">
    <location>
        <begin position="21"/>
        <end position="106"/>
    </location>
</feature>
<feature type="binding site" evidence="8">
    <location>
        <position position="247"/>
    </location>
    <ligand>
        <name>ATP</name>
        <dbReference type="ChEBI" id="CHEBI:30616"/>
    </ligand>
</feature>
<dbReference type="NCBIfam" id="TIGR00552">
    <property type="entry name" value="nadE"/>
    <property type="match status" value="1"/>
</dbReference>
<dbReference type="GO" id="GO:0004359">
    <property type="term" value="F:glutaminase activity"/>
    <property type="evidence" value="ECO:0007669"/>
    <property type="project" value="InterPro"/>
</dbReference>
<dbReference type="InterPro" id="IPR003694">
    <property type="entry name" value="NAD_synthase"/>
</dbReference>
<dbReference type="Pfam" id="PF02540">
    <property type="entry name" value="NAD_synthase"/>
    <property type="match status" value="2"/>
</dbReference>
<feature type="binding site" description="in other chain" evidence="8">
    <location>
        <position position="176"/>
    </location>
    <ligand>
        <name>deamido-NAD(+)</name>
        <dbReference type="ChEBI" id="CHEBI:58437"/>
        <note>ligand shared between two neighboring subunits</note>
    </ligand>
</feature>
<evidence type="ECO:0000256" key="2">
    <source>
        <dbReference type="ARBA" id="ARBA00022598"/>
    </source>
</evidence>
<dbReference type="EMBL" id="VOHK01000001">
    <property type="protein sequence ID" value="TWT23079.1"/>
    <property type="molecule type" value="Genomic_DNA"/>
</dbReference>
<dbReference type="HAMAP" id="MF_00193">
    <property type="entry name" value="NadE_ammonia_dep"/>
    <property type="match status" value="1"/>
</dbReference>
<evidence type="ECO:0000259" key="11">
    <source>
        <dbReference type="Pfam" id="PF02540"/>
    </source>
</evidence>
<evidence type="ECO:0000256" key="4">
    <source>
        <dbReference type="ARBA" id="ARBA00022741"/>
    </source>
</evidence>
<protein>
    <recommendedName>
        <fullName evidence="8 10">NH(3)-dependent NAD(+) synthetase</fullName>
        <ecNumber evidence="8 10">6.3.1.5</ecNumber>
    </recommendedName>
</protein>
<proteinExistence type="inferred from homology"/>
<keyword evidence="13" id="KW-1185">Reference proteome</keyword>
<evidence type="ECO:0000256" key="9">
    <source>
        <dbReference type="RuleBase" id="RU003811"/>
    </source>
</evidence>
<keyword evidence="3 8" id="KW-0479">Metal-binding</keyword>
<dbReference type="AlphaFoldDB" id="A0A5C5UAQ3"/>
<dbReference type="GO" id="GO:0046872">
    <property type="term" value="F:metal ion binding"/>
    <property type="evidence" value="ECO:0007669"/>
    <property type="project" value="UniProtKB-KW"/>
</dbReference>
<comment type="function">
    <text evidence="8">Catalyzes the ATP-dependent amidation of deamido-NAD to form NAD. Uses ammonia as a nitrogen source.</text>
</comment>
<evidence type="ECO:0000256" key="10">
    <source>
        <dbReference type="RuleBase" id="RU003812"/>
    </source>
</evidence>
<feature type="binding site" evidence="8">
    <location>
        <position position="201"/>
    </location>
    <ligand>
        <name>Mg(2+)</name>
        <dbReference type="ChEBI" id="CHEBI:18420"/>
    </ligand>
</feature>
<comment type="similarity">
    <text evidence="1 8 9">Belongs to the NAD synthetase family.</text>
</comment>
<sequence length="329" mass="36361">MMTRLDPSVLELDYAAEADRIAQRLRHIVARDLHRRGLVVAISGGIDSTTCAALAVRALGPERVFCLILPERDSSDDSAVRANLLAEHLGVRVRTHDIAPALAAIGCYEARDDAVRTVLPGYGDGWKFKIVIAGGAQGLINRFRIVAEDPSGQRHEQDLPLGAYLTIVAATNFKQRIRKTLEYFHADRLNYAVTGTPNRLEYDQGFFVKNGDGAADVKPIAHLYKSQVYGMARFLGLPERVTSATPTTDTYSLAQGQDEFYFALPYAQMDLALWALNHDRPVAELASALGVTEAQAQAVYDDIRAKRRTTAYLHRSPVLVEPVTEPHRH</sequence>
<dbReference type="GO" id="GO:0008795">
    <property type="term" value="F:NAD+ synthase activity"/>
    <property type="evidence" value="ECO:0007669"/>
    <property type="project" value="UniProtKB-UniRule"/>
</dbReference>
<dbReference type="CDD" id="cd00553">
    <property type="entry name" value="NAD_synthase"/>
    <property type="match status" value="1"/>
</dbReference>
<dbReference type="Proteomes" id="UP000319980">
    <property type="component" value="Unassembled WGS sequence"/>
</dbReference>
<dbReference type="EC" id="6.3.1.5" evidence="8 10"/>
<dbReference type="NCBIfam" id="NF002048">
    <property type="entry name" value="PRK00876.1"/>
    <property type="match status" value="1"/>
</dbReference>
<evidence type="ECO:0000256" key="1">
    <source>
        <dbReference type="ARBA" id="ARBA00005859"/>
    </source>
</evidence>
<feature type="binding site" evidence="8">
    <location>
        <position position="196"/>
    </location>
    <ligand>
        <name>ATP</name>
        <dbReference type="ChEBI" id="CHEBI:30616"/>
    </ligand>
</feature>
<keyword evidence="7 8" id="KW-0520">NAD</keyword>
<reference evidence="12 13" key="1">
    <citation type="journal article" date="2008" name="Int. J. Syst. Evol. Microbiol.">
        <title>Luteimonas marina sp. nov., isolated from seawater.</title>
        <authorList>
            <person name="Baik K.S."/>
            <person name="Park S.C."/>
            <person name="Kim M.S."/>
            <person name="Kim E.M."/>
            <person name="Park C."/>
            <person name="Chun J."/>
            <person name="Seong C.N."/>
        </authorList>
    </citation>
    <scope>NUCLEOTIDE SEQUENCE [LARGE SCALE GENOMIC DNA]</scope>
    <source>
        <strain evidence="12 13">FR1330</strain>
    </source>
</reference>
<dbReference type="PANTHER" id="PTHR23090">
    <property type="entry name" value="NH 3 /GLUTAMINE-DEPENDENT NAD + SYNTHETASE"/>
    <property type="match status" value="1"/>
</dbReference>
<feature type="binding site" evidence="8">
    <location>
        <position position="216"/>
    </location>
    <ligand>
        <name>deamido-NAD(+)</name>
        <dbReference type="ChEBI" id="CHEBI:58437"/>
        <note>ligand shared between two neighboring subunits</note>
    </ligand>
</feature>
<accession>A0A5C5UAQ3</accession>
<dbReference type="GO" id="GO:0005737">
    <property type="term" value="C:cytoplasm"/>
    <property type="evidence" value="ECO:0007669"/>
    <property type="project" value="InterPro"/>
</dbReference>
<keyword evidence="5 8" id="KW-0067">ATP-binding</keyword>
<feature type="binding site" evidence="8">
    <location>
        <begin position="41"/>
        <end position="48"/>
    </location>
    <ligand>
        <name>ATP</name>
        <dbReference type="ChEBI" id="CHEBI:30616"/>
    </ligand>
</feature>
<dbReference type="InterPro" id="IPR022926">
    <property type="entry name" value="NH(3)-dep_NAD(+)_synth"/>
</dbReference>
<dbReference type="OrthoDB" id="3266517at2"/>
<evidence type="ECO:0000256" key="3">
    <source>
        <dbReference type="ARBA" id="ARBA00022723"/>
    </source>
</evidence>
<dbReference type="PANTHER" id="PTHR23090:SF9">
    <property type="entry name" value="GLUTAMINE-DEPENDENT NAD(+) SYNTHETASE"/>
    <property type="match status" value="1"/>
</dbReference>
<dbReference type="Gene3D" id="3.40.50.620">
    <property type="entry name" value="HUPs"/>
    <property type="match status" value="1"/>
</dbReference>
<keyword evidence="2 8" id="KW-0436">Ligase</keyword>
<dbReference type="GO" id="GO:0005524">
    <property type="term" value="F:ATP binding"/>
    <property type="evidence" value="ECO:0007669"/>
    <property type="project" value="UniProtKB-UniRule"/>
</dbReference>
<feature type="domain" description="NAD/GMP synthase" evidence="11">
    <location>
        <begin position="168"/>
        <end position="304"/>
    </location>
</feature>
<evidence type="ECO:0000256" key="5">
    <source>
        <dbReference type="ARBA" id="ARBA00022840"/>
    </source>
</evidence>
<comment type="subunit">
    <text evidence="8">Homodimer.</text>
</comment>
<dbReference type="SUPFAM" id="SSF52402">
    <property type="entry name" value="Adenine nucleotide alpha hydrolases-like"/>
    <property type="match status" value="1"/>
</dbReference>
<dbReference type="InterPro" id="IPR022310">
    <property type="entry name" value="NAD/GMP_synthase"/>
</dbReference>
<evidence type="ECO:0000313" key="12">
    <source>
        <dbReference type="EMBL" id="TWT23079.1"/>
    </source>
</evidence>
<comment type="catalytic activity">
    <reaction evidence="8 10">
        <text>deamido-NAD(+) + NH4(+) + ATP = AMP + diphosphate + NAD(+) + H(+)</text>
        <dbReference type="Rhea" id="RHEA:21188"/>
        <dbReference type="ChEBI" id="CHEBI:15378"/>
        <dbReference type="ChEBI" id="CHEBI:28938"/>
        <dbReference type="ChEBI" id="CHEBI:30616"/>
        <dbReference type="ChEBI" id="CHEBI:33019"/>
        <dbReference type="ChEBI" id="CHEBI:57540"/>
        <dbReference type="ChEBI" id="CHEBI:58437"/>
        <dbReference type="ChEBI" id="CHEBI:456215"/>
        <dbReference type="EC" id="6.3.1.5"/>
    </reaction>
</comment>